<sequence>MLSSLPNEIWQEIFQWATTSHVDEYTSKYAPFSGAPSALDDNLALPVKSALVLVCRLWHNLTTEMLYKDVKIARTPSQESLRGALANGNGGYGRMVRRAVLPFDSTVTNRESPHSSESVEILRMCPQLEVLIRPRAAQFATRTLTFEYDAESITLPCLRRLEWWHHNDAERSGGINSLSNVLDRAPNLEYLFVGGAVGMHSMLFESGNLVLPKLHTLRLFAVSGLMLRQLCSRIELPALEHVVLDCVVPRSDMQNFWEAHNRIQTVEFGKHLRFMLTDEVSPCLEACTNIRDINFYAFFTTPPTFTGTNDAVRSVGWNSAVNYTFDDDNAWEYLKHHMAFILSEALPSLEQLVLFGSWDEYLCRTEFQTFRRQLQERRCQLTLSA</sequence>
<dbReference type="EMBL" id="KN880435">
    <property type="protein sequence ID" value="KIY73532.1"/>
    <property type="molecule type" value="Genomic_DNA"/>
</dbReference>
<evidence type="ECO:0000313" key="1">
    <source>
        <dbReference type="EMBL" id="KIY73532.1"/>
    </source>
</evidence>
<keyword evidence="2" id="KW-1185">Reference proteome</keyword>
<dbReference type="AlphaFoldDB" id="A0A0D7BSZ1"/>
<dbReference type="Proteomes" id="UP000054007">
    <property type="component" value="Unassembled WGS sequence"/>
</dbReference>
<dbReference type="OrthoDB" id="3256525at2759"/>
<reference evidence="1 2" key="1">
    <citation type="journal article" date="2015" name="Fungal Genet. Biol.">
        <title>Evolution of novel wood decay mechanisms in Agaricales revealed by the genome sequences of Fistulina hepatica and Cylindrobasidium torrendii.</title>
        <authorList>
            <person name="Floudas D."/>
            <person name="Held B.W."/>
            <person name="Riley R."/>
            <person name="Nagy L.G."/>
            <person name="Koehler G."/>
            <person name="Ransdell A.S."/>
            <person name="Younus H."/>
            <person name="Chow J."/>
            <person name="Chiniquy J."/>
            <person name="Lipzen A."/>
            <person name="Tritt A."/>
            <person name="Sun H."/>
            <person name="Haridas S."/>
            <person name="LaButti K."/>
            <person name="Ohm R.A."/>
            <person name="Kues U."/>
            <person name="Blanchette R.A."/>
            <person name="Grigoriev I.V."/>
            <person name="Minto R.E."/>
            <person name="Hibbett D.S."/>
        </authorList>
    </citation>
    <scope>NUCLEOTIDE SEQUENCE [LARGE SCALE GENOMIC DNA]</scope>
    <source>
        <strain evidence="1 2">FP15055 ss-10</strain>
    </source>
</reference>
<organism evidence="1 2">
    <name type="scientific">Cylindrobasidium torrendii FP15055 ss-10</name>
    <dbReference type="NCBI Taxonomy" id="1314674"/>
    <lineage>
        <taxon>Eukaryota</taxon>
        <taxon>Fungi</taxon>
        <taxon>Dikarya</taxon>
        <taxon>Basidiomycota</taxon>
        <taxon>Agaricomycotina</taxon>
        <taxon>Agaricomycetes</taxon>
        <taxon>Agaricomycetidae</taxon>
        <taxon>Agaricales</taxon>
        <taxon>Marasmiineae</taxon>
        <taxon>Physalacriaceae</taxon>
        <taxon>Cylindrobasidium</taxon>
    </lineage>
</organism>
<accession>A0A0D7BSZ1</accession>
<evidence type="ECO:0000313" key="2">
    <source>
        <dbReference type="Proteomes" id="UP000054007"/>
    </source>
</evidence>
<protein>
    <submittedName>
        <fullName evidence="1">Uncharacterized protein</fullName>
    </submittedName>
</protein>
<dbReference type="STRING" id="1314674.A0A0D7BSZ1"/>
<gene>
    <name evidence="1" type="ORF">CYLTODRAFT_365583</name>
</gene>
<proteinExistence type="predicted"/>
<name>A0A0D7BSZ1_9AGAR</name>